<dbReference type="EMBL" id="ML996145">
    <property type="protein sequence ID" value="KAF2734638.1"/>
    <property type="molecule type" value="Genomic_DNA"/>
</dbReference>
<organism evidence="2 3">
    <name type="scientific">Polyplosphaeria fusca</name>
    <dbReference type="NCBI Taxonomy" id="682080"/>
    <lineage>
        <taxon>Eukaryota</taxon>
        <taxon>Fungi</taxon>
        <taxon>Dikarya</taxon>
        <taxon>Ascomycota</taxon>
        <taxon>Pezizomycotina</taxon>
        <taxon>Dothideomycetes</taxon>
        <taxon>Pleosporomycetidae</taxon>
        <taxon>Pleosporales</taxon>
        <taxon>Tetraplosphaeriaceae</taxon>
        <taxon>Polyplosphaeria</taxon>
    </lineage>
</organism>
<evidence type="ECO:0000313" key="2">
    <source>
        <dbReference type="EMBL" id="KAF2734638.1"/>
    </source>
</evidence>
<evidence type="ECO:0000313" key="3">
    <source>
        <dbReference type="Proteomes" id="UP000799444"/>
    </source>
</evidence>
<feature type="region of interest" description="Disordered" evidence="1">
    <location>
        <begin position="53"/>
        <end position="74"/>
    </location>
</feature>
<accession>A0A9P4V2Y6</accession>
<proteinExistence type="predicted"/>
<dbReference type="AlphaFoldDB" id="A0A9P4V2Y6"/>
<sequence>MSPLTVPDTIRPRLPTVACLHEFRDPTLVIIIRKCVNNLRRCVLAKASTIVASQAEPKPPQSAPVRSEGTGALS</sequence>
<evidence type="ECO:0000256" key="1">
    <source>
        <dbReference type="SAM" id="MobiDB-lite"/>
    </source>
</evidence>
<dbReference type="Proteomes" id="UP000799444">
    <property type="component" value="Unassembled WGS sequence"/>
</dbReference>
<keyword evidence="3" id="KW-1185">Reference proteome</keyword>
<reference evidence="2" key="1">
    <citation type="journal article" date="2020" name="Stud. Mycol.">
        <title>101 Dothideomycetes genomes: a test case for predicting lifestyles and emergence of pathogens.</title>
        <authorList>
            <person name="Haridas S."/>
            <person name="Albert R."/>
            <person name="Binder M."/>
            <person name="Bloem J."/>
            <person name="Labutti K."/>
            <person name="Salamov A."/>
            <person name="Andreopoulos B."/>
            <person name="Baker S."/>
            <person name="Barry K."/>
            <person name="Bills G."/>
            <person name="Bluhm B."/>
            <person name="Cannon C."/>
            <person name="Castanera R."/>
            <person name="Culley D."/>
            <person name="Daum C."/>
            <person name="Ezra D."/>
            <person name="Gonzalez J."/>
            <person name="Henrissat B."/>
            <person name="Kuo A."/>
            <person name="Liang C."/>
            <person name="Lipzen A."/>
            <person name="Lutzoni F."/>
            <person name="Magnuson J."/>
            <person name="Mondo S."/>
            <person name="Nolan M."/>
            <person name="Ohm R."/>
            <person name="Pangilinan J."/>
            <person name="Park H.-J."/>
            <person name="Ramirez L."/>
            <person name="Alfaro M."/>
            <person name="Sun H."/>
            <person name="Tritt A."/>
            <person name="Yoshinaga Y."/>
            <person name="Zwiers L.-H."/>
            <person name="Turgeon B."/>
            <person name="Goodwin S."/>
            <person name="Spatafora J."/>
            <person name="Crous P."/>
            <person name="Grigoriev I."/>
        </authorList>
    </citation>
    <scope>NUCLEOTIDE SEQUENCE</scope>
    <source>
        <strain evidence="2">CBS 125425</strain>
    </source>
</reference>
<comment type="caution">
    <text evidence="2">The sequence shown here is derived from an EMBL/GenBank/DDBJ whole genome shotgun (WGS) entry which is preliminary data.</text>
</comment>
<gene>
    <name evidence="2" type="ORF">EJ04DRAFT_512347</name>
</gene>
<name>A0A9P4V2Y6_9PLEO</name>
<protein>
    <submittedName>
        <fullName evidence="2">Uncharacterized protein</fullName>
    </submittedName>
</protein>